<dbReference type="EMBL" id="JASCZI010000299">
    <property type="protein sequence ID" value="MED6110888.1"/>
    <property type="molecule type" value="Genomic_DNA"/>
</dbReference>
<organism evidence="2 3">
    <name type="scientific">Stylosanthes scabra</name>
    <dbReference type="NCBI Taxonomy" id="79078"/>
    <lineage>
        <taxon>Eukaryota</taxon>
        <taxon>Viridiplantae</taxon>
        <taxon>Streptophyta</taxon>
        <taxon>Embryophyta</taxon>
        <taxon>Tracheophyta</taxon>
        <taxon>Spermatophyta</taxon>
        <taxon>Magnoliopsida</taxon>
        <taxon>eudicotyledons</taxon>
        <taxon>Gunneridae</taxon>
        <taxon>Pentapetalae</taxon>
        <taxon>rosids</taxon>
        <taxon>fabids</taxon>
        <taxon>Fabales</taxon>
        <taxon>Fabaceae</taxon>
        <taxon>Papilionoideae</taxon>
        <taxon>50 kb inversion clade</taxon>
        <taxon>dalbergioids sensu lato</taxon>
        <taxon>Dalbergieae</taxon>
        <taxon>Pterocarpus clade</taxon>
        <taxon>Stylosanthes</taxon>
    </lineage>
</organism>
<accession>A0ABU6QG90</accession>
<evidence type="ECO:0000313" key="2">
    <source>
        <dbReference type="EMBL" id="MED6110888.1"/>
    </source>
</evidence>
<protein>
    <submittedName>
        <fullName evidence="2">Uncharacterized protein</fullName>
    </submittedName>
</protein>
<evidence type="ECO:0000256" key="1">
    <source>
        <dbReference type="SAM" id="MobiDB-lite"/>
    </source>
</evidence>
<dbReference type="Proteomes" id="UP001341840">
    <property type="component" value="Unassembled WGS sequence"/>
</dbReference>
<reference evidence="2 3" key="1">
    <citation type="journal article" date="2023" name="Plants (Basel)">
        <title>Bridging the Gap: Combining Genomics and Transcriptomics Approaches to Understand Stylosanthes scabra, an Orphan Legume from the Brazilian Caatinga.</title>
        <authorList>
            <person name="Ferreira-Neto J.R.C."/>
            <person name="da Silva M.D."/>
            <person name="Binneck E."/>
            <person name="de Melo N.F."/>
            <person name="da Silva R.H."/>
            <person name="de Melo A.L.T.M."/>
            <person name="Pandolfi V."/>
            <person name="Bustamante F.O."/>
            <person name="Brasileiro-Vidal A.C."/>
            <person name="Benko-Iseppon A.M."/>
        </authorList>
    </citation>
    <scope>NUCLEOTIDE SEQUENCE [LARGE SCALE GENOMIC DNA]</scope>
    <source>
        <tissue evidence="2">Leaves</tissue>
    </source>
</reference>
<keyword evidence="3" id="KW-1185">Reference proteome</keyword>
<sequence>MDDTSISVPCEYKDNQKSQVLLTDKQQEALFALLQHGWSQPQLSNPTTINPPTQIQTPASGASDHVSSSLDNFYSYHHIEPVLVTLPNNSQIITNIAGQDYLEDDWLS</sequence>
<feature type="region of interest" description="Disordered" evidence="1">
    <location>
        <begin position="42"/>
        <end position="63"/>
    </location>
</feature>
<gene>
    <name evidence="2" type="ORF">PIB30_047107</name>
</gene>
<comment type="caution">
    <text evidence="2">The sequence shown here is derived from an EMBL/GenBank/DDBJ whole genome shotgun (WGS) entry which is preliminary data.</text>
</comment>
<evidence type="ECO:0000313" key="3">
    <source>
        <dbReference type="Proteomes" id="UP001341840"/>
    </source>
</evidence>
<name>A0ABU6QG90_9FABA</name>
<feature type="compositionally biased region" description="Low complexity" evidence="1">
    <location>
        <begin position="45"/>
        <end position="58"/>
    </location>
</feature>
<proteinExistence type="predicted"/>